<proteinExistence type="predicted"/>
<dbReference type="InterPro" id="IPR001119">
    <property type="entry name" value="SLH_dom"/>
</dbReference>
<dbReference type="PANTHER" id="PTHR43308">
    <property type="entry name" value="OUTER MEMBRANE PROTEIN ALPHA-RELATED"/>
    <property type="match status" value="1"/>
</dbReference>
<evidence type="ECO:0000256" key="2">
    <source>
        <dbReference type="SAM" id="SignalP"/>
    </source>
</evidence>
<keyword evidence="1" id="KW-0677">Repeat</keyword>
<keyword evidence="2" id="KW-0732">Signal</keyword>
<dbReference type="InterPro" id="IPR051465">
    <property type="entry name" value="Cell_Envelope_Struct_Comp"/>
</dbReference>
<organism evidence="4 5">
    <name type="scientific">Desulforamulus aeronauticus DSM 10349</name>
    <dbReference type="NCBI Taxonomy" id="1121421"/>
    <lineage>
        <taxon>Bacteria</taxon>
        <taxon>Bacillati</taxon>
        <taxon>Bacillota</taxon>
        <taxon>Clostridia</taxon>
        <taxon>Eubacteriales</taxon>
        <taxon>Peptococcaceae</taxon>
        <taxon>Desulforamulus</taxon>
    </lineage>
</organism>
<dbReference type="Proteomes" id="UP000183997">
    <property type="component" value="Unassembled WGS sequence"/>
</dbReference>
<dbReference type="Pfam" id="PF00395">
    <property type="entry name" value="SLH"/>
    <property type="match status" value="2"/>
</dbReference>
<dbReference type="PROSITE" id="PS51272">
    <property type="entry name" value="SLH"/>
    <property type="match status" value="2"/>
</dbReference>
<protein>
    <submittedName>
        <fullName evidence="4">S-layer homology domain-containing protein</fullName>
    </submittedName>
</protein>
<feature type="domain" description="SLH" evidence="3">
    <location>
        <begin position="155"/>
        <end position="218"/>
    </location>
</feature>
<feature type="signal peptide" evidence="2">
    <location>
        <begin position="1"/>
        <end position="23"/>
    </location>
</feature>
<name>A0A1M6R8E5_9FIRM</name>
<reference evidence="5" key="1">
    <citation type="submission" date="2016-11" db="EMBL/GenBank/DDBJ databases">
        <authorList>
            <person name="Varghese N."/>
            <person name="Submissions S."/>
        </authorList>
    </citation>
    <scope>NUCLEOTIDE SEQUENCE [LARGE SCALE GENOMIC DNA]</scope>
    <source>
        <strain evidence="5">DSM 10349</strain>
    </source>
</reference>
<dbReference type="OrthoDB" id="2065578at2"/>
<dbReference type="AlphaFoldDB" id="A0A1M6R8E5"/>
<gene>
    <name evidence="4" type="ORF">SAMN02745123_01354</name>
</gene>
<dbReference type="EMBL" id="FRAR01000010">
    <property type="protein sequence ID" value="SHK28755.1"/>
    <property type="molecule type" value="Genomic_DNA"/>
</dbReference>
<evidence type="ECO:0000259" key="3">
    <source>
        <dbReference type="PROSITE" id="PS51272"/>
    </source>
</evidence>
<evidence type="ECO:0000313" key="5">
    <source>
        <dbReference type="Proteomes" id="UP000183997"/>
    </source>
</evidence>
<dbReference type="RefSeq" id="WP_072912225.1">
    <property type="nucleotide sequence ID" value="NZ_FRAR01000010.1"/>
</dbReference>
<evidence type="ECO:0000313" key="4">
    <source>
        <dbReference type="EMBL" id="SHK28755.1"/>
    </source>
</evidence>
<keyword evidence="5" id="KW-1185">Reference proteome</keyword>
<sequence length="453" mass="50672">MKFFLKGFILTLVLLVFSTTGWAANTAQQQAPYLTDIQGHWAKPAVEKVYALGLDKGFPDGTFRPTQAVQCLEAITTILNSTGYKEQVAKIKRAKNAPAGPYPVPRDQNYMDFAVQQKFIPSDLLKTFKYDRPISRGELATLLANTLYLMPPDTGKIFTDGDTMPAEYLAAAQAVNDQGLMSGYPDGSFRPQASVSRGELAAILNKLYDQGWVKVDAKRKIDGWVAGVAQGKKGLEVEVNSLKGTQKIAVSENCQVYYLGQMMDIQQIVNYRIAGILDDRRQLAFLELLERRSFSPVQRDTYGSFLRLAEGEPLMFTVKDLLCEEVDYPVAWDAVITDEKSKSKSSKDLLKKIKVDQFVKLGITSGGTIKEITLLDVKNISGDIDRIDRALYLKSSKSSSKKYVPDRFYGWDAGRLVDKDGEEISSVSENDKVKILYIGEPFYERVLEIQKLK</sequence>
<feature type="chain" id="PRO_5012455086" evidence="2">
    <location>
        <begin position="24"/>
        <end position="453"/>
    </location>
</feature>
<evidence type="ECO:0000256" key="1">
    <source>
        <dbReference type="ARBA" id="ARBA00022737"/>
    </source>
</evidence>
<dbReference type="STRING" id="1121421.SAMN02745123_01354"/>
<feature type="domain" description="SLH" evidence="3">
    <location>
        <begin position="29"/>
        <end position="92"/>
    </location>
</feature>
<dbReference type="PANTHER" id="PTHR43308:SF1">
    <property type="entry name" value="OUTER MEMBRANE PROTEIN ALPHA"/>
    <property type="match status" value="1"/>
</dbReference>
<accession>A0A1M6R8E5</accession>